<dbReference type="InterPro" id="IPR048126">
    <property type="entry name" value="Toxin_VasX"/>
</dbReference>
<dbReference type="AlphaFoldDB" id="A0A6B3NMN6"/>
<gene>
    <name evidence="3" type="ORF">G3436_04960</name>
</gene>
<feature type="domain" description="Toxin VasX N-terminal region" evidence="2">
    <location>
        <begin position="30"/>
        <end position="181"/>
    </location>
</feature>
<dbReference type="Pfam" id="PF20249">
    <property type="entry name" value="VasX_N"/>
    <property type="match status" value="1"/>
</dbReference>
<dbReference type="CDD" id="cd20707">
    <property type="entry name" value="MIX_III"/>
    <property type="match status" value="1"/>
</dbReference>
<proteinExistence type="predicted"/>
<keyword evidence="1" id="KW-1133">Transmembrane helix</keyword>
<evidence type="ECO:0000313" key="3">
    <source>
        <dbReference type="EMBL" id="NER63359.1"/>
    </source>
</evidence>
<evidence type="ECO:0000256" key="1">
    <source>
        <dbReference type="SAM" id="Phobius"/>
    </source>
</evidence>
<dbReference type="InterPro" id="IPR046864">
    <property type="entry name" value="VasX_N"/>
</dbReference>
<dbReference type="EMBL" id="JAAHBU010000051">
    <property type="protein sequence ID" value="NER63359.1"/>
    <property type="molecule type" value="Genomic_DNA"/>
</dbReference>
<reference evidence="3 4" key="1">
    <citation type="submission" date="2020-02" db="EMBL/GenBank/DDBJ databases">
        <title>Broccoli isolated Pseudomonas sp.</title>
        <authorList>
            <person name="Fujikawa T."/>
            <person name="Sawada H."/>
        </authorList>
    </citation>
    <scope>NUCLEOTIDE SEQUENCE [LARGE SCALE GENOMIC DNA]</scope>
    <source>
        <strain evidence="3 4">MAFF212427</strain>
    </source>
</reference>
<feature type="transmembrane region" description="Helical" evidence="1">
    <location>
        <begin position="822"/>
        <end position="841"/>
    </location>
</feature>
<comment type="caution">
    <text evidence="3">The sequence shown here is derived from an EMBL/GenBank/DDBJ whole genome shotgun (WGS) entry which is preliminary data.</text>
</comment>
<keyword evidence="1" id="KW-0472">Membrane</keyword>
<name>A0A6B3NMN6_9PSED</name>
<evidence type="ECO:0000259" key="2">
    <source>
        <dbReference type="Pfam" id="PF20249"/>
    </source>
</evidence>
<evidence type="ECO:0000313" key="4">
    <source>
        <dbReference type="Proteomes" id="UP000482634"/>
    </source>
</evidence>
<keyword evidence="4" id="KW-1185">Reference proteome</keyword>
<keyword evidence="1" id="KW-0812">Transmembrane</keyword>
<dbReference type="NCBIfam" id="NF041559">
    <property type="entry name" value="BTH_I2691_fam"/>
    <property type="match status" value="1"/>
</dbReference>
<protein>
    <recommendedName>
        <fullName evidence="2">Toxin VasX N-terminal region domain-containing protein</fullName>
    </recommendedName>
</protein>
<dbReference type="Proteomes" id="UP000482634">
    <property type="component" value="Unassembled WGS sequence"/>
</dbReference>
<sequence length="881" mass="95677">MSNLDYLFDLCKKNAALLSEPFASGPAVSCTRTFTILPLRYAAVGGNSTAIRLLPELPEHLRAPHAVSALTHAGYAIRTLREGFLYVLEKRASTGLHTWHTPYRVDANGALSLTAPGVPWTPAPPSSNPQDFIRAMAWTFAVHDLDDLQELRLFYSPDPLTLAAMGKLKRDRAVMPAVDIARLAGPSCASPEPNVLTHADLDYVADFAAEGQPRLRAMLAEQALSAPQIISRAGTYQQLKPADGTLNPRGVAIVVEDAIGITQELNAWRNAALEHLKCWLETTEAAGAQGKPGPSNERKVLVAQAFTELHTNFSKRKVAAQVRQHTQAMRTYLQGSEQAVQPGMQDWWEHTRESILEANSQLKRDELQARAHAGEFDQLFNERYLPRVDLDAMHTQLAQFDSESQVAQAMAEARAADHLAWLQHPNLLNALAAYDPEDLRSGVCFAHQAGLCVIGMEGVARGAQLIAQWWKADSVHAGNLALRSFVFNQRAIADVLERTRSHLANPSARGDDWQLLDTALKQSKELAAEFSRVDGQLDLIAQHGHVNAAGALAWLGQLGREALRAGAPNSLDRALHRRLSAYLVASLGAQAVDLRMMEHAQAGTTASPGRTAAPIIRRLDQAYVNSLRDAHSNDFYRLRVASGLLLLEASLLLLQGHRETKDQRFWSEVLAAGLTSAAAGIELLAVGTEQALSQVGPNSVTARGASISLGRYRLWGAGLASAAGLVSMWWDVKDAKDSFQEEPGFALTRKTALGSAYTIRSLATLALLSGQGGIALSQAGAYFSWLAARVNTTAQKIIFLTLSQWSTRIAANQAAMLLLGRMTWVGGAIVLVSTVVLLILYEDDLAQWCDRCCYSLSASNKRYADNEDELGALFNAIGGIA</sequence>
<organism evidence="3 4">
    <name type="scientific">Pseudomonas brassicae</name>
    <dbReference type="NCBI Taxonomy" id="2708063"/>
    <lineage>
        <taxon>Bacteria</taxon>
        <taxon>Pseudomonadati</taxon>
        <taxon>Pseudomonadota</taxon>
        <taxon>Gammaproteobacteria</taxon>
        <taxon>Pseudomonadales</taxon>
        <taxon>Pseudomonadaceae</taxon>
        <taxon>Pseudomonas</taxon>
    </lineage>
</organism>
<dbReference type="RefSeq" id="WP_163941971.1">
    <property type="nucleotide sequence ID" value="NZ_JAAHBU010000051.1"/>
</dbReference>
<accession>A0A6B3NMN6</accession>